<comment type="caution">
    <text evidence="1">The sequence shown here is derived from an EMBL/GenBank/DDBJ whole genome shotgun (WGS) entry which is preliminary data.</text>
</comment>
<dbReference type="RefSeq" id="WP_106255613.1">
    <property type="nucleotide sequence ID" value="NZ_CAWNSW010000086.1"/>
</dbReference>
<evidence type="ECO:0000313" key="2">
    <source>
        <dbReference type="Proteomes" id="UP000239576"/>
    </source>
</evidence>
<dbReference type="Gene3D" id="1.10.1220.10">
    <property type="entry name" value="Met repressor-like"/>
    <property type="match status" value="1"/>
</dbReference>
<reference evidence="1 2" key="2">
    <citation type="submission" date="2018-03" db="EMBL/GenBank/DDBJ databases">
        <title>The ancient ancestry and fast evolution of plastids.</title>
        <authorList>
            <person name="Moore K.R."/>
            <person name="Magnabosco C."/>
            <person name="Momper L."/>
            <person name="Gold D.A."/>
            <person name="Bosak T."/>
            <person name="Fournier G.P."/>
        </authorList>
    </citation>
    <scope>NUCLEOTIDE SEQUENCE [LARGE SCALE GENOMIC DNA]</scope>
    <source>
        <strain evidence="1 2">ULC18</strain>
    </source>
</reference>
<dbReference type="EMBL" id="PVWK01000033">
    <property type="protein sequence ID" value="PSB31729.1"/>
    <property type="molecule type" value="Genomic_DNA"/>
</dbReference>
<reference evidence="2" key="1">
    <citation type="submission" date="2018-02" db="EMBL/GenBank/DDBJ databases">
        <authorList>
            <person name="Moore K."/>
            <person name="Momper L."/>
        </authorList>
    </citation>
    <scope>NUCLEOTIDE SEQUENCE [LARGE SCALE GENOMIC DNA]</scope>
    <source>
        <strain evidence="2">ULC18</strain>
    </source>
</reference>
<dbReference type="AlphaFoldDB" id="A0A2T1EG68"/>
<dbReference type="OrthoDB" id="427478at2"/>
<evidence type="ECO:0000313" key="1">
    <source>
        <dbReference type="EMBL" id="PSB31729.1"/>
    </source>
</evidence>
<gene>
    <name evidence="1" type="ORF">C7B82_07085</name>
</gene>
<accession>A0A2T1EG68</accession>
<proteinExistence type="predicted"/>
<organism evidence="1 2">
    <name type="scientific">Stenomitos frigidus ULC18</name>
    <dbReference type="NCBI Taxonomy" id="2107698"/>
    <lineage>
        <taxon>Bacteria</taxon>
        <taxon>Bacillati</taxon>
        <taxon>Cyanobacteriota</taxon>
        <taxon>Cyanophyceae</taxon>
        <taxon>Leptolyngbyales</taxon>
        <taxon>Leptolyngbyaceae</taxon>
        <taxon>Stenomitos</taxon>
    </lineage>
</organism>
<name>A0A2T1EG68_9CYAN</name>
<keyword evidence="2" id="KW-1185">Reference proteome</keyword>
<dbReference type="InterPro" id="IPR013321">
    <property type="entry name" value="Arc_rbn_hlx_hlx"/>
</dbReference>
<dbReference type="GO" id="GO:0006355">
    <property type="term" value="P:regulation of DNA-templated transcription"/>
    <property type="evidence" value="ECO:0007669"/>
    <property type="project" value="InterPro"/>
</dbReference>
<sequence>MSQQPMVGCRVPSSWHEEIIAITEATGQTSSEVVREAIALYLKKSKAVTVRSRLDDLEQRLNKLALLVMQ</sequence>
<protein>
    <submittedName>
        <fullName evidence="1">Uncharacterized protein</fullName>
    </submittedName>
</protein>
<dbReference type="Proteomes" id="UP000239576">
    <property type="component" value="Unassembled WGS sequence"/>
</dbReference>